<evidence type="ECO:0000256" key="12">
    <source>
        <dbReference type="RuleBase" id="RU366059"/>
    </source>
</evidence>
<name>A0A231VCL4_THETR</name>
<keyword evidence="9 11" id="KW-0456">Lyase</keyword>
<dbReference type="PANTHER" id="PTHR30182:SF12">
    <property type="entry name" value="L-SERINE DEHYDRATASE, BETA CHAIN-RELATED"/>
    <property type="match status" value="1"/>
</dbReference>
<evidence type="ECO:0000256" key="1">
    <source>
        <dbReference type="ARBA" id="ARBA00001966"/>
    </source>
</evidence>
<comment type="catalytic activity">
    <reaction evidence="10 11 12">
        <text>L-serine = pyruvate + NH4(+)</text>
        <dbReference type="Rhea" id="RHEA:19169"/>
        <dbReference type="ChEBI" id="CHEBI:15361"/>
        <dbReference type="ChEBI" id="CHEBI:28938"/>
        <dbReference type="ChEBI" id="CHEBI:33384"/>
        <dbReference type="EC" id="4.3.1.17"/>
    </reaction>
</comment>
<comment type="pathway">
    <text evidence="2 11">Carbohydrate biosynthesis; gluconeogenesis.</text>
</comment>
<keyword evidence="7 11" id="KW-0408">Iron</keyword>
<dbReference type="AlphaFoldDB" id="A0A231VCL4"/>
<dbReference type="FunFam" id="3.30.70.260:FF:000008">
    <property type="entry name" value="D-3-phosphoglycerate dehydrogenase, chloroplastic"/>
    <property type="match status" value="1"/>
</dbReference>
<evidence type="ECO:0000256" key="3">
    <source>
        <dbReference type="ARBA" id="ARBA00008636"/>
    </source>
</evidence>
<evidence type="ECO:0000256" key="4">
    <source>
        <dbReference type="ARBA" id="ARBA00022432"/>
    </source>
</evidence>
<dbReference type="GO" id="GO:0006094">
    <property type="term" value="P:gluconeogenesis"/>
    <property type="evidence" value="ECO:0007669"/>
    <property type="project" value="UniProtKB-UniRule"/>
</dbReference>
<protein>
    <recommendedName>
        <fullName evidence="11">L-serine deaminase</fullName>
    </recommendedName>
</protein>
<comment type="caution">
    <text evidence="14">The sequence shown here is derived from an EMBL/GenBank/DDBJ whole genome shotgun (WGS) entry which is preliminary data.</text>
</comment>
<dbReference type="InterPro" id="IPR051318">
    <property type="entry name" value="Fe-S_L-Ser"/>
</dbReference>
<dbReference type="Proteomes" id="UP000215301">
    <property type="component" value="Unassembled WGS sequence"/>
</dbReference>
<evidence type="ECO:0000256" key="6">
    <source>
        <dbReference type="ARBA" id="ARBA00022723"/>
    </source>
</evidence>
<keyword evidence="6 11" id="KW-0479">Metal-binding</keyword>
<sequence>MNLREYSVFDIMGPIMIGPSSSHTAGAARIAKIARQIAGDDIKDVQFVLYDSFASTYKGHGTDKALVAGILGLDPDDDRLSHSFELAKEQNISVSFIKSDKDAQHPNTVRIIIKDKSGDVTDILGSSIGGGNVVLKEINGMNVEFTGEYETLITKHIDKPGIIAMVTKVLAEYKINIAFMRVYRQLKGDNAIMVIESDQVIPEDVRISIENINGIERAIVINSIKNTY</sequence>
<dbReference type="InterPro" id="IPR004643">
    <property type="entry name" value="Fe-S_L-Ser_bsu"/>
</dbReference>
<reference evidence="14 15" key="1">
    <citation type="submission" date="2017-06" db="EMBL/GenBank/DDBJ databases">
        <title>Isolation and characterization of a thermophilic and butanogenic Thermoanaerobacterium thermosaccharolyticum M5 capable of efficient degradation of hemicellulose.</title>
        <authorList>
            <person name="Xin F."/>
            <person name="Jiang Y."/>
        </authorList>
    </citation>
    <scope>NUCLEOTIDE SEQUENCE [LARGE SCALE GENOMIC DNA]</scope>
    <source>
        <strain evidence="14 15">M5</strain>
    </source>
</reference>
<dbReference type="UniPathway" id="UPA00138"/>
<evidence type="ECO:0000259" key="13">
    <source>
        <dbReference type="PROSITE" id="PS51671"/>
    </source>
</evidence>
<proteinExistence type="inferred from homology"/>
<dbReference type="PIRSF" id="PIRSF036692">
    <property type="entry name" value="SDH_B"/>
    <property type="match status" value="1"/>
</dbReference>
<feature type="domain" description="ACT" evidence="13">
    <location>
        <begin position="151"/>
        <end position="226"/>
    </location>
</feature>
<gene>
    <name evidence="14" type="primary">sdaAB</name>
    <name evidence="14" type="ORF">CE561_12190</name>
</gene>
<evidence type="ECO:0000256" key="9">
    <source>
        <dbReference type="ARBA" id="ARBA00023239"/>
    </source>
</evidence>
<dbReference type="InterPro" id="IPR029009">
    <property type="entry name" value="ASB_dom_sf"/>
</dbReference>
<evidence type="ECO:0000256" key="10">
    <source>
        <dbReference type="ARBA" id="ARBA00049406"/>
    </source>
</evidence>
<dbReference type="Pfam" id="PF01842">
    <property type="entry name" value="ACT"/>
    <property type="match status" value="1"/>
</dbReference>
<dbReference type="InterPro" id="IPR005131">
    <property type="entry name" value="Ser_deHydtase_bsu"/>
</dbReference>
<dbReference type="PANTHER" id="PTHR30182">
    <property type="entry name" value="L-SERINE DEHYDRATASE"/>
    <property type="match status" value="1"/>
</dbReference>
<accession>A0A231VCL4</accession>
<keyword evidence="5 11" id="KW-0004">4Fe-4S</keyword>
<dbReference type="NCBIfam" id="TIGR00719">
    <property type="entry name" value="sda_beta"/>
    <property type="match status" value="1"/>
</dbReference>
<dbReference type="InterPro" id="IPR045865">
    <property type="entry name" value="ACT-like_dom_sf"/>
</dbReference>
<dbReference type="EMBL" id="NKHD01000046">
    <property type="protein sequence ID" value="OXT05900.1"/>
    <property type="molecule type" value="Genomic_DNA"/>
</dbReference>
<dbReference type="SUPFAM" id="SSF143548">
    <property type="entry name" value="Serine metabolism enzymes domain"/>
    <property type="match status" value="1"/>
</dbReference>
<evidence type="ECO:0000313" key="15">
    <source>
        <dbReference type="Proteomes" id="UP000215301"/>
    </source>
</evidence>
<dbReference type="SUPFAM" id="SSF55021">
    <property type="entry name" value="ACT-like"/>
    <property type="match status" value="1"/>
</dbReference>
<dbReference type="GO" id="GO:0003941">
    <property type="term" value="F:L-serine ammonia-lyase activity"/>
    <property type="evidence" value="ECO:0007669"/>
    <property type="project" value="UniProtKB-UniRule"/>
</dbReference>
<dbReference type="FunFam" id="3.30.1330.90:FF:000004">
    <property type="entry name" value="L-serine dehydratase, iron-sulfur-dependent subunit beta"/>
    <property type="match status" value="1"/>
</dbReference>
<dbReference type="GO" id="GO:0046872">
    <property type="term" value="F:metal ion binding"/>
    <property type="evidence" value="ECO:0007669"/>
    <property type="project" value="UniProtKB-UniRule"/>
</dbReference>
<evidence type="ECO:0000256" key="11">
    <source>
        <dbReference type="PIRNR" id="PIRNR036692"/>
    </source>
</evidence>
<keyword evidence="8 11" id="KW-0411">Iron-sulfur</keyword>
<dbReference type="InterPro" id="IPR002912">
    <property type="entry name" value="ACT_dom"/>
</dbReference>
<organism evidence="14 15">
    <name type="scientific">Thermoanaerobacterium thermosaccharolyticum</name>
    <name type="common">Clostridium thermosaccharolyticum</name>
    <dbReference type="NCBI Taxonomy" id="1517"/>
    <lineage>
        <taxon>Bacteria</taxon>
        <taxon>Bacillati</taxon>
        <taxon>Bacillota</taxon>
        <taxon>Clostridia</taxon>
        <taxon>Thermoanaerobacterales</taxon>
        <taxon>Thermoanaerobacteraceae</taxon>
        <taxon>Thermoanaerobacterium</taxon>
    </lineage>
</organism>
<evidence type="ECO:0000256" key="7">
    <source>
        <dbReference type="ARBA" id="ARBA00023004"/>
    </source>
</evidence>
<dbReference type="PROSITE" id="PS51671">
    <property type="entry name" value="ACT"/>
    <property type="match status" value="1"/>
</dbReference>
<evidence type="ECO:0000313" key="14">
    <source>
        <dbReference type="EMBL" id="OXT05900.1"/>
    </source>
</evidence>
<dbReference type="GO" id="GO:0051539">
    <property type="term" value="F:4 iron, 4 sulfur cluster binding"/>
    <property type="evidence" value="ECO:0007669"/>
    <property type="project" value="UniProtKB-UniRule"/>
</dbReference>
<dbReference type="Pfam" id="PF03315">
    <property type="entry name" value="SDH_beta"/>
    <property type="match status" value="1"/>
</dbReference>
<dbReference type="Gene3D" id="3.30.1330.90">
    <property type="entry name" value="D-3-phosphoglycerate dehydrogenase, domain 3"/>
    <property type="match status" value="1"/>
</dbReference>
<comment type="cofactor">
    <cofactor evidence="1 12">
        <name>[4Fe-4S] cluster</name>
        <dbReference type="ChEBI" id="CHEBI:49883"/>
    </cofactor>
</comment>
<comment type="similarity">
    <text evidence="3 11 12">Belongs to the iron-sulfur dependent L-serine dehydratase family.</text>
</comment>
<dbReference type="CDD" id="cd04903">
    <property type="entry name" value="ACT_LSD"/>
    <property type="match status" value="1"/>
</dbReference>
<keyword evidence="4 11" id="KW-0312">Gluconeogenesis</keyword>
<evidence type="ECO:0000256" key="5">
    <source>
        <dbReference type="ARBA" id="ARBA00022485"/>
    </source>
</evidence>
<evidence type="ECO:0000256" key="8">
    <source>
        <dbReference type="ARBA" id="ARBA00023014"/>
    </source>
</evidence>
<evidence type="ECO:0000256" key="2">
    <source>
        <dbReference type="ARBA" id="ARBA00004742"/>
    </source>
</evidence>
<dbReference type="Gene3D" id="3.30.70.260">
    <property type="match status" value="1"/>
</dbReference>